<dbReference type="CDD" id="cd00086">
    <property type="entry name" value="homeodomain"/>
    <property type="match status" value="1"/>
</dbReference>
<evidence type="ECO:0000256" key="8">
    <source>
        <dbReference type="SAM" id="MobiDB-lite"/>
    </source>
</evidence>
<keyword evidence="5 6" id="KW-0539">Nucleus</keyword>
<dbReference type="EMBL" id="KQ977279">
    <property type="protein sequence ID" value="KYN04296.1"/>
    <property type="molecule type" value="Genomic_DNA"/>
</dbReference>
<feature type="compositionally biased region" description="Basic and acidic residues" evidence="8">
    <location>
        <begin position="820"/>
        <end position="843"/>
    </location>
</feature>
<reference evidence="10 11" key="1">
    <citation type="submission" date="2016-03" db="EMBL/GenBank/DDBJ databases">
        <title>Cyphomyrmex costatus WGS genome.</title>
        <authorList>
            <person name="Nygaard S."/>
            <person name="Hu H."/>
            <person name="Boomsma J."/>
            <person name="Zhang G."/>
        </authorList>
    </citation>
    <scope>NUCLEOTIDE SEQUENCE [LARGE SCALE GENOMIC DNA]</scope>
    <source>
        <strain evidence="10">MS0001</strain>
        <tissue evidence="10">Whole body</tissue>
    </source>
</reference>
<dbReference type="PROSITE" id="PS50071">
    <property type="entry name" value="HOMEOBOX_2"/>
    <property type="match status" value="1"/>
</dbReference>
<dbReference type="GO" id="GO:0000981">
    <property type="term" value="F:DNA-binding transcription factor activity, RNA polymerase II-specific"/>
    <property type="evidence" value="ECO:0007669"/>
    <property type="project" value="InterPro"/>
</dbReference>
<evidence type="ECO:0000256" key="4">
    <source>
        <dbReference type="ARBA" id="ARBA00023155"/>
    </source>
</evidence>
<dbReference type="InterPro" id="IPR017970">
    <property type="entry name" value="Homeobox_CS"/>
</dbReference>
<keyword evidence="11" id="KW-1185">Reference proteome</keyword>
<evidence type="ECO:0000256" key="7">
    <source>
        <dbReference type="RuleBase" id="RU000682"/>
    </source>
</evidence>
<dbReference type="SUPFAM" id="SSF46689">
    <property type="entry name" value="Homeodomain-like"/>
    <property type="match status" value="1"/>
</dbReference>
<evidence type="ECO:0000256" key="2">
    <source>
        <dbReference type="ARBA" id="ARBA00005733"/>
    </source>
</evidence>
<evidence type="ECO:0000259" key="9">
    <source>
        <dbReference type="PROSITE" id="PS50071"/>
    </source>
</evidence>
<dbReference type="GO" id="GO:0000977">
    <property type="term" value="F:RNA polymerase II transcription regulatory region sequence-specific DNA binding"/>
    <property type="evidence" value="ECO:0007669"/>
    <property type="project" value="TreeGrafter"/>
</dbReference>
<evidence type="ECO:0000313" key="11">
    <source>
        <dbReference type="Proteomes" id="UP000078542"/>
    </source>
</evidence>
<evidence type="ECO:0000256" key="5">
    <source>
        <dbReference type="ARBA" id="ARBA00023242"/>
    </source>
</evidence>
<evidence type="ECO:0000313" key="10">
    <source>
        <dbReference type="EMBL" id="KYN04296.1"/>
    </source>
</evidence>
<dbReference type="PROSITE" id="PS00027">
    <property type="entry name" value="HOMEOBOX_1"/>
    <property type="match status" value="1"/>
</dbReference>
<feature type="compositionally biased region" description="Gly residues" evidence="8">
    <location>
        <begin position="366"/>
        <end position="392"/>
    </location>
</feature>
<dbReference type="Proteomes" id="UP000078542">
    <property type="component" value="Unassembled WGS sequence"/>
</dbReference>
<sequence>MGPAGTCSSGVSPCMECLLLPRVIGPQGGELRDRGPIPICYKTEFENARRSTVSKISVTIRARLDICLRNIIHETVVTKLDISVFLNSEYSVKGSRHPPDRWSTTSVVLTWTPLSCFAPKRNLVAQVAFDFPRRCVDRLSRRWIRPRPQRSTARSTLRSLDPLRGFHKTPVALDLIGEKRATLIDVFPAEFACWTSCSERTAALFERALKKRYKKKTERAARCERVGRRKIESGVRVAKLQILRKGTQVGHRRGCTLQSNPRKDERDGWRESRVGRTTMTRTGNGEQDLLRHIPPSARIGDWDEACAWSEKRYTLVAPERKSLAGYFLEEFLLVRAPCWRRSYVLPRPGHPGIILANDLSGGTGGPGAGGVGSVGGTSVGGGGGGGGGGGSGSSLPTTALSLDHQQFNIFPAIFSRQLNFSAAAAANCGQNKLMDELRPNLGLLGVGLVENDSFHLNHNQEKRKCSSASSNEQDFGLYGVHQGLEASPPTPAATPGRSSVGATTTVGAEGAFKKLKPDPCASSPHIGHTPTTASCPTPARRRHRTTFTQEQLAELESAFAKSHYPDIYCREELARTTKLNEARIQVWFQNRRAKYRKQEKQLQKALTPIPACQGAMMRNIYPGASRGYQPYPHPHNSINGINRYPQCILNYNIVVVLHFIRCQDLVGRGKSRSISRIADWSINVVNRMGTTSYPSMTQPFSMSHSASNMSAVTGMRQDAMAKNPASLRRVTSDFSNQLIIASRRNVSGGRVVQQEHLSSENEHSPPPESGRTNVTVSDIIVNGGERATRGSRQEYDVIPMIEPIDGKKKQTESKMTNPTKPDRRFAVSQKEKKKEMRGKETEHRGRFALSLIDLHGRVDILIS</sequence>
<dbReference type="FunFam" id="1.10.10.60:FF:000138">
    <property type="entry name" value="Homeobox protein prophet of Pit-1"/>
    <property type="match status" value="1"/>
</dbReference>
<keyword evidence="4 6" id="KW-0371">Homeobox</keyword>
<dbReference type="InterPro" id="IPR009057">
    <property type="entry name" value="Homeodomain-like_sf"/>
</dbReference>
<dbReference type="GO" id="GO:0007399">
    <property type="term" value="P:nervous system development"/>
    <property type="evidence" value="ECO:0007669"/>
    <property type="project" value="UniProtKB-ARBA"/>
</dbReference>
<comment type="subcellular location">
    <subcellularLocation>
        <location evidence="1 6 7">Nucleus</location>
    </subcellularLocation>
</comment>
<dbReference type="InterPro" id="IPR050649">
    <property type="entry name" value="Paired_Homeobox_TFs"/>
</dbReference>
<dbReference type="AlphaFoldDB" id="A0A195CUD6"/>
<feature type="region of interest" description="Disordered" evidence="8">
    <location>
        <begin position="251"/>
        <end position="272"/>
    </location>
</feature>
<feature type="domain" description="Homeobox" evidence="9">
    <location>
        <begin position="538"/>
        <end position="598"/>
    </location>
</feature>
<proteinExistence type="inferred from homology"/>
<feature type="DNA-binding region" description="Homeobox" evidence="6">
    <location>
        <begin position="540"/>
        <end position="599"/>
    </location>
</feature>
<protein>
    <submittedName>
        <fullName evidence="10">Paired mesoderm homeobox protein 2A</fullName>
    </submittedName>
</protein>
<dbReference type="GO" id="GO:0005634">
    <property type="term" value="C:nucleus"/>
    <property type="evidence" value="ECO:0007669"/>
    <property type="project" value="UniProtKB-SubCell"/>
</dbReference>
<gene>
    <name evidence="10" type="ORF">ALC62_05062</name>
</gene>
<feature type="region of interest" description="Disordered" evidence="8">
    <location>
        <begin position="803"/>
        <end position="843"/>
    </location>
</feature>
<dbReference type="InterPro" id="IPR001356">
    <property type="entry name" value="HD"/>
</dbReference>
<comment type="similarity">
    <text evidence="2">Belongs to the paired homeobox family.</text>
</comment>
<evidence type="ECO:0000256" key="1">
    <source>
        <dbReference type="ARBA" id="ARBA00004123"/>
    </source>
</evidence>
<dbReference type="Gene3D" id="1.10.10.60">
    <property type="entry name" value="Homeodomain-like"/>
    <property type="match status" value="1"/>
</dbReference>
<feature type="region of interest" description="Disordered" evidence="8">
    <location>
        <begin position="518"/>
        <end position="542"/>
    </location>
</feature>
<keyword evidence="3 6" id="KW-0238">DNA-binding</keyword>
<dbReference type="Pfam" id="PF00046">
    <property type="entry name" value="Homeodomain"/>
    <property type="match status" value="1"/>
</dbReference>
<organism evidence="10 11">
    <name type="scientific">Cyphomyrmex costatus</name>
    <dbReference type="NCBI Taxonomy" id="456900"/>
    <lineage>
        <taxon>Eukaryota</taxon>
        <taxon>Metazoa</taxon>
        <taxon>Ecdysozoa</taxon>
        <taxon>Arthropoda</taxon>
        <taxon>Hexapoda</taxon>
        <taxon>Insecta</taxon>
        <taxon>Pterygota</taxon>
        <taxon>Neoptera</taxon>
        <taxon>Endopterygota</taxon>
        <taxon>Hymenoptera</taxon>
        <taxon>Apocrita</taxon>
        <taxon>Aculeata</taxon>
        <taxon>Formicoidea</taxon>
        <taxon>Formicidae</taxon>
        <taxon>Myrmicinae</taxon>
        <taxon>Cyphomyrmex</taxon>
    </lineage>
</organism>
<evidence type="ECO:0000256" key="6">
    <source>
        <dbReference type="PROSITE-ProRule" id="PRU00108"/>
    </source>
</evidence>
<dbReference type="SMART" id="SM00389">
    <property type="entry name" value="HOX"/>
    <property type="match status" value="1"/>
</dbReference>
<name>A0A195CUD6_9HYME</name>
<dbReference type="STRING" id="456900.A0A195CUD6"/>
<evidence type="ECO:0000256" key="3">
    <source>
        <dbReference type="ARBA" id="ARBA00023125"/>
    </source>
</evidence>
<accession>A0A195CUD6</accession>
<dbReference type="PANTHER" id="PTHR24329:SF520">
    <property type="entry name" value="ALX HOMEOBOX PROTEIN 1-LIKE PROTEIN"/>
    <property type="match status" value="1"/>
</dbReference>
<feature type="compositionally biased region" description="Basic and acidic residues" evidence="8">
    <location>
        <begin position="261"/>
        <end position="272"/>
    </location>
</feature>
<dbReference type="PANTHER" id="PTHR24329">
    <property type="entry name" value="HOMEOBOX PROTEIN ARISTALESS"/>
    <property type="match status" value="1"/>
</dbReference>
<feature type="region of interest" description="Disordered" evidence="8">
    <location>
        <begin position="366"/>
        <end position="397"/>
    </location>
</feature>
<feature type="region of interest" description="Disordered" evidence="8">
    <location>
        <begin position="746"/>
        <end position="775"/>
    </location>
</feature>